<evidence type="ECO:0000313" key="1">
    <source>
        <dbReference type="EMBL" id="GAC22109.1"/>
    </source>
</evidence>
<dbReference type="PANTHER" id="PTHR35399">
    <property type="entry name" value="SLR8030 PROTEIN"/>
    <property type="match status" value="1"/>
</dbReference>
<proteinExistence type="predicted"/>
<dbReference type="STRING" id="493475.GARC_5174"/>
<dbReference type="eggNOG" id="COG3211">
    <property type="taxonomic scope" value="Bacteria"/>
</dbReference>
<accession>K6XN71</accession>
<dbReference type="AlphaFoldDB" id="K6XN71"/>
<dbReference type="InterPro" id="IPR006311">
    <property type="entry name" value="TAT_signal"/>
</dbReference>
<name>K6XN71_9ALTE</name>
<dbReference type="SUPFAM" id="SSF63825">
    <property type="entry name" value="YWTD domain"/>
    <property type="match status" value="1"/>
</dbReference>
<evidence type="ECO:0000313" key="2">
    <source>
        <dbReference type="Proteomes" id="UP000006327"/>
    </source>
</evidence>
<organism evidence="1 2">
    <name type="scientific">Paraglaciecola arctica BSs20135</name>
    <dbReference type="NCBI Taxonomy" id="493475"/>
    <lineage>
        <taxon>Bacteria</taxon>
        <taxon>Pseudomonadati</taxon>
        <taxon>Pseudomonadota</taxon>
        <taxon>Gammaproteobacteria</taxon>
        <taxon>Alteromonadales</taxon>
        <taxon>Alteromonadaceae</taxon>
        <taxon>Paraglaciecola</taxon>
    </lineage>
</organism>
<dbReference type="EMBL" id="BAEO01000068">
    <property type="protein sequence ID" value="GAC22109.1"/>
    <property type="molecule type" value="Genomic_DNA"/>
</dbReference>
<dbReference type="RefSeq" id="WP_007625726.1">
    <property type="nucleotide sequence ID" value="NZ_BAEO01000068.1"/>
</dbReference>
<dbReference type="OrthoDB" id="9801383at2"/>
<protein>
    <submittedName>
        <fullName evidence="1">Twin-arginine translocation pathway signal sequence domain protein</fullName>
    </submittedName>
</protein>
<dbReference type="PANTHER" id="PTHR35399:SF4">
    <property type="entry name" value="MEMBRANE PROTEIN"/>
    <property type="match status" value="1"/>
</dbReference>
<dbReference type="InterPro" id="IPR008557">
    <property type="entry name" value="PhoX"/>
</dbReference>
<dbReference type="Pfam" id="PF05787">
    <property type="entry name" value="PhoX"/>
    <property type="match status" value="2"/>
</dbReference>
<gene>
    <name evidence="1" type="ORF">GARC_5174</name>
</gene>
<keyword evidence="2" id="KW-1185">Reference proteome</keyword>
<sequence length="484" mass="51748">MNTPISKSNIDLPIQPVFSRRQVLKGGSIAAASTAFVALSTRTNAASLPFSNSYGELVPTVDKATGLTLLSLPEGFEYTSFGWTGQIQADRLPTPTDHDGMGVVAAKGNIIALVRNHECSEGEGFPSSPASGRGIYNQAQNGGTTNIMFDVLKGEFLSSYNSLGGTIRNCAGGPTPWGTWLSCEETFHNWGQGPQGLNHGYVFEVPGFGISDGQPITQMGRFSHEAAAVDPATGFVYETEDAGSSAFYKFEPAGEWGDLKSGGKLYAMVLNSTSRVDLRGGLTEGTTWDVTWQEVPDPDAMSERCYSQASDAAIIARGEGCWYDDGRIYFVSTSGGAAGLGQVFCFDPRRQELSIIFESTNAETQVDGPDNIAISPRGNMLLCEDGRSNPKRLIGLTKSGETFPFAENNIALDAGDLATIDAVYPGTQSNFWDSVGTSTDGSNRRSFTSQEWAGACFYGRWLFVNVQSPGVTFAITGPWENGAL</sequence>
<comment type="caution">
    <text evidence="1">The sequence shown here is derived from an EMBL/GenBank/DDBJ whole genome shotgun (WGS) entry which is preliminary data.</text>
</comment>
<dbReference type="Proteomes" id="UP000006327">
    <property type="component" value="Unassembled WGS sequence"/>
</dbReference>
<dbReference type="PROSITE" id="PS51318">
    <property type="entry name" value="TAT"/>
    <property type="match status" value="1"/>
</dbReference>
<reference evidence="1 2" key="1">
    <citation type="journal article" date="2017" name="Antonie Van Leeuwenhoek">
        <title>Rhizobium rhizosphaerae sp. nov., a novel species isolated from rice rhizosphere.</title>
        <authorList>
            <person name="Zhao J.J."/>
            <person name="Zhang J."/>
            <person name="Zhang R.J."/>
            <person name="Zhang C.W."/>
            <person name="Yin H.Q."/>
            <person name="Zhang X.X."/>
        </authorList>
    </citation>
    <scope>NUCLEOTIDE SEQUENCE [LARGE SCALE GENOMIC DNA]</scope>
    <source>
        <strain evidence="1 2">BSs20135</strain>
    </source>
</reference>